<dbReference type="InterPro" id="IPR008705">
    <property type="entry name" value="Nanos/Xcar2"/>
</dbReference>
<evidence type="ECO:0000313" key="10">
    <source>
        <dbReference type="EMBL" id="CAB4003894.1"/>
    </source>
</evidence>
<dbReference type="GO" id="GO:0006417">
    <property type="term" value="P:regulation of translation"/>
    <property type="evidence" value="ECO:0007669"/>
    <property type="project" value="UniProtKB-UniRule"/>
</dbReference>
<dbReference type="GO" id="GO:0005737">
    <property type="term" value="C:cytoplasm"/>
    <property type="evidence" value="ECO:0007669"/>
    <property type="project" value="UniProtKB-SubCell"/>
</dbReference>
<evidence type="ECO:0000256" key="6">
    <source>
        <dbReference type="ARBA" id="ARBA00022845"/>
    </source>
</evidence>
<evidence type="ECO:0000256" key="9">
    <source>
        <dbReference type="SAM" id="MobiDB-lite"/>
    </source>
</evidence>
<evidence type="ECO:0000256" key="4">
    <source>
        <dbReference type="ARBA" id="ARBA00022771"/>
    </source>
</evidence>
<protein>
    <submittedName>
        <fullName evidence="10">Uncharacterized protein</fullName>
    </submittedName>
</protein>
<keyword evidence="7 8" id="KW-0694">RNA-binding</keyword>
<dbReference type="PANTHER" id="PTHR12887">
    <property type="entry name" value="NANOS PROTEIN"/>
    <property type="match status" value="1"/>
</dbReference>
<dbReference type="PROSITE" id="PS51522">
    <property type="entry name" value="ZF_NANOS"/>
    <property type="match status" value="1"/>
</dbReference>
<evidence type="ECO:0000256" key="5">
    <source>
        <dbReference type="ARBA" id="ARBA00022833"/>
    </source>
</evidence>
<proteinExistence type="inferred from homology"/>
<evidence type="ECO:0000256" key="8">
    <source>
        <dbReference type="PROSITE-ProRule" id="PRU00855"/>
    </source>
</evidence>
<dbReference type="Gene3D" id="4.10.60.30">
    <property type="entry name" value="Nanos, RNA-binding domain"/>
    <property type="match status" value="1"/>
</dbReference>
<keyword evidence="11" id="KW-1185">Reference proteome</keyword>
<reference evidence="10" key="1">
    <citation type="submission" date="2020-04" db="EMBL/GenBank/DDBJ databases">
        <authorList>
            <person name="Alioto T."/>
            <person name="Alioto T."/>
            <person name="Gomez Garrido J."/>
        </authorList>
    </citation>
    <scope>NUCLEOTIDE SEQUENCE</scope>
    <source>
        <strain evidence="10">A484AB</strain>
    </source>
</reference>
<dbReference type="OrthoDB" id="10010129at2759"/>
<comment type="similarity">
    <text evidence="8">Belongs to the nanos family.</text>
</comment>
<evidence type="ECO:0000313" key="11">
    <source>
        <dbReference type="Proteomes" id="UP001152795"/>
    </source>
</evidence>
<evidence type="ECO:0000256" key="7">
    <source>
        <dbReference type="ARBA" id="ARBA00022884"/>
    </source>
</evidence>
<accession>A0A6S7HFH7</accession>
<evidence type="ECO:0000256" key="1">
    <source>
        <dbReference type="ARBA" id="ARBA00004496"/>
    </source>
</evidence>
<dbReference type="AlphaFoldDB" id="A0A6S7HFH7"/>
<dbReference type="Proteomes" id="UP001152795">
    <property type="component" value="Unassembled WGS sequence"/>
</dbReference>
<dbReference type="Pfam" id="PF05741">
    <property type="entry name" value="zf-nanos"/>
    <property type="match status" value="1"/>
</dbReference>
<dbReference type="InterPro" id="IPR024161">
    <property type="entry name" value="Znf_nanos-typ"/>
</dbReference>
<sequence length="216" mass="24044">MGDEMLTLFYDKEILNYTKAAEGKNISEYDKEAEFRLFRDYFGLIHLIQSCEVGVGTRQRGYGELLGYQTERNRLDSVDSDIWSDTSSGGRDFDTSLDGVQPSPGIPQTSPSLAPGFSPSRNIILRDGADTTLRGRPVLADVSKIAVGRRNQNVCVFCRNNGESKKVYSSHVLKDSQGNTVCPILRAYTCPLCKASGDESHTIKYCLKNKNNRLDK</sequence>
<keyword evidence="2" id="KW-0963">Cytoplasm</keyword>
<evidence type="ECO:0000256" key="3">
    <source>
        <dbReference type="ARBA" id="ARBA00022723"/>
    </source>
</evidence>
<keyword evidence="3" id="KW-0479">Metal-binding</keyword>
<comment type="caution">
    <text evidence="10">The sequence shown here is derived from an EMBL/GenBank/DDBJ whole genome shotgun (WGS) entry which is preliminary data.</text>
</comment>
<keyword evidence="5" id="KW-0862">Zinc</keyword>
<feature type="region of interest" description="Disordered" evidence="9">
    <location>
        <begin position="79"/>
        <end position="120"/>
    </location>
</feature>
<comment type="subcellular location">
    <subcellularLocation>
        <location evidence="1">Cytoplasm</location>
    </subcellularLocation>
</comment>
<organism evidence="10 11">
    <name type="scientific">Paramuricea clavata</name>
    <name type="common">Red gorgonian</name>
    <name type="synonym">Violescent sea-whip</name>
    <dbReference type="NCBI Taxonomy" id="317549"/>
    <lineage>
        <taxon>Eukaryota</taxon>
        <taxon>Metazoa</taxon>
        <taxon>Cnidaria</taxon>
        <taxon>Anthozoa</taxon>
        <taxon>Octocorallia</taxon>
        <taxon>Malacalcyonacea</taxon>
        <taxon>Plexauridae</taxon>
        <taxon>Paramuricea</taxon>
    </lineage>
</organism>
<keyword evidence="6 8" id="KW-0810">Translation regulation</keyword>
<dbReference type="GO" id="GO:0003723">
    <property type="term" value="F:RNA binding"/>
    <property type="evidence" value="ECO:0007669"/>
    <property type="project" value="UniProtKB-UniRule"/>
</dbReference>
<dbReference type="InterPro" id="IPR038129">
    <property type="entry name" value="Nanos_sf"/>
</dbReference>
<keyword evidence="4 8" id="KW-0863">Zinc-finger</keyword>
<evidence type="ECO:0000256" key="2">
    <source>
        <dbReference type="ARBA" id="ARBA00022490"/>
    </source>
</evidence>
<name>A0A6S7HFH7_PARCT</name>
<gene>
    <name evidence="10" type="ORF">PACLA_8A018249</name>
</gene>
<dbReference type="GO" id="GO:0008270">
    <property type="term" value="F:zinc ion binding"/>
    <property type="evidence" value="ECO:0007669"/>
    <property type="project" value="UniProtKB-KW"/>
</dbReference>
<dbReference type="EMBL" id="CACRXK020004757">
    <property type="protein sequence ID" value="CAB4003894.1"/>
    <property type="molecule type" value="Genomic_DNA"/>
</dbReference>